<reference evidence="3" key="1">
    <citation type="submission" date="2021-07" db="EMBL/GenBank/DDBJ databases">
        <title>Complete genome sequencing of a Clostridium isolate.</title>
        <authorList>
            <person name="Ueki A."/>
            <person name="Tonouchi A."/>
        </authorList>
    </citation>
    <scope>NUCLEOTIDE SEQUENCE [LARGE SCALE GENOMIC DNA]</scope>
    <source>
        <strain evidence="3">C5S11</strain>
    </source>
</reference>
<organism evidence="2 3">
    <name type="scientific">Clostridium gelidum</name>
    <dbReference type="NCBI Taxonomy" id="704125"/>
    <lineage>
        <taxon>Bacteria</taxon>
        <taxon>Bacillati</taxon>
        <taxon>Bacillota</taxon>
        <taxon>Clostridia</taxon>
        <taxon>Eubacteriales</taxon>
        <taxon>Clostridiaceae</taxon>
        <taxon>Clostridium</taxon>
    </lineage>
</organism>
<dbReference type="InterPro" id="IPR032626">
    <property type="entry name" value="GxGYxYP_N_1st"/>
</dbReference>
<dbReference type="Proteomes" id="UP000824633">
    <property type="component" value="Chromosome"/>
</dbReference>
<dbReference type="Pfam" id="PF16216">
    <property type="entry name" value="GxGYxYP_N"/>
    <property type="match status" value="1"/>
</dbReference>
<proteinExistence type="predicted"/>
<evidence type="ECO:0000259" key="1">
    <source>
        <dbReference type="Pfam" id="PF16216"/>
    </source>
</evidence>
<evidence type="ECO:0000313" key="2">
    <source>
        <dbReference type="EMBL" id="BCZ46196.1"/>
    </source>
</evidence>
<sequence length="61" mass="7030">MQPDYPIWLDDLKNNSGILYKNISDPCELLDTFKNYVDGYILYNKSHGNKSQKDPSTNNCS</sequence>
<feature type="domain" description="GxGYxYP putative glycoside hydrolase first N-terminal" evidence="1">
    <location>
        <begin position="2"/>
        <end position="35"/>
    </location>
</feature>
<keyword evidence="3" id="KW-1185">Reference proteome</keyword>
<accession>A0ABM7T3I2</accession>
<dbReference type="EMBL" id="AP024849">
    <property type="protein sequence ID" value="BCZ46196.1"/>
    <property type="molecule type" value="Genomic_DNA"/>
</dbReference>
<gene>
    <name evidence="2" type="ORF">psyc5s11_22630</name>
</gene>
<name>A0ABM7T3I2_9CLOT</name>
<evidence type="ECO:0000313" key="3">
    <source>
        <dbReference type="Proteomes" id="UP000824633"/>
    </source>
</evidence>
<protein>
    <recommendedName>
        <fullName evidence="1">GxGYxYP putative glycoside hydrolase first N-terminal domain-containing protein</fullName>
    </recommendedName>
</protein>